<evidence type="ECO:0000259" key="2">
    <source>
        <dbReference type="Pfam" id="PF21859"/>
    </source>
</evidence>
<dbReference type="InterPro" id="IPR054424">
    <property type="entry name" value="Replitron_HUH"/>
</dbReference>
<sequence length="578" mass="65771">MERVTYYLSPPWALDKSLNQLYCMKRKPTGVRLAELEFEKGAKGSVPADWTEKRSDYYVCAEFAVVERIEQGRVYPSGPFRVVSVEENFITLEDRCRIRFSHPKWIQISQHGRSLYRSTARSLWSDTCACNSWTEESNLPIECLCATVYNRYCRVCSRRGSKCDRRTFASVTRYSETAMNATVGLQRPKNLKQEARQMKRVKPVPDLEAKPTAKKTRKSRRGVSKQMEISLTIGYAGHDVPLEVFEKLKVFLEKEASMAVAALECGDSQLQLHIQAVVSVNTSSVNAFKTDVAAMLGWNVRCPPGASICAKSVKNNGLHTFTGLVGYCLKDEHEAHFVKYVKNVSEEQQEQGRKIHVIYGSSVYKSRVEITPNNILGRALQFRKYRARHPLTLSFCSCLKQMMNCGQYMAGMKWLQGQPMSLVRAETVWKIAVNPSMVDIEDVEEVFFDTWKRDRYFDDGKKPNQRTAASDTDEGRGEHKGEPNKAEDQCSSCELFKIDRTGERMSQLKIDSTGERMRMDIETMLSFAKQNNSSTPPMPTYSEAARAKNGRVEPVNKLMKPAYRSVEKIPPEYISLVG</sequence>
<feature type="region of interest" description="Disordered" evidence="1">
    <location>
        <begin position="529"/>
        <end position="548"/>
    </location>
</feature>
<dbReference type="EMBL" id="JBJQOH010000002">
    <property type="protein sequence ID" value="KAL3697576.1"/>
    <property type="molecule type" value="Genomic_DNA"/>
</dbReference>
<evidence type="ECO:0000313" key="3">
    <source>
        <dbReference type="EMBL" id="KAL3697576.1"/>
    </source>
</evidence>
<feature type="domain" description="Replitron HUH endonuclease" evidence="2">
    <location>
        <begin position="238"/>
        <end position="354"/>
    </location>
</feature>
<dbReference type="Pfam" id="PF21859">
    <property type="entry name" value="Replitron_HUH"/>
    <property type="match status" value="1"/>
</dbReference>
<accession>A0ABD3I2U2</accession>
<feature type="region of interest" description="Disordered" evidence="1">
    <location>
        <begin position="198"/>
        <end position="221"/>
    </location>
</feature>
<feature type="compositionally biased region" description="Basic residues" evidence="1">
    <location>
        <begin position="212"/>
        <end position="221"/>
    </location>
</feature>
<feature type="compositionally biased region" description="Basic and acidic residues" evidence="1">
    <location>
        <begin position="473"/>
        <end position="488"/>
    </location>
</feature>
<evidence type="ECO:0000256" key="1">
    <source>
        <dbReference type="SAM" id="MobiDB-lite"/>
    </source>
</evidence>
<proteinExistence type="predicted"/>
<dbReference type="AlphaFoldDB" id="A0ABD3I2U2"/>
<feature type="compositionally biased region" description="Basic and acidic residues" evidence="1">
    <location>
        <begin position="198"/>
        <end position="211"/>
    </location>
</feature>
<feature type="region of interest" description="Disordered" evidence="1">
    <location>
        <begin position="459"/>
        <end position="488"/>
    </location>
</feature>
<reference evidence="3 4" key="1">
    <citation type="submission" date="2024-09" db="EMBL/GenBank/DDBJ databases">
        <title>Chromosome-scale assembly of Riccia sorocarpa.</title>
        <authorList>
            <person name="Paukszto L."/>
        </authorList>
    </citation>
    <scope>NUCLEOTIDE SEQUENCE [LARGE SCALE GENOMIC DNA]</scope>
    <source>
        <strain evidence="3">LP-2024</strain>
        <tissue evidence="3">Aerial parts of the thallus</tissue>
    </source>
</reference>
<keyword evidence="4" id="KW-1185">Reference proteome</keyword>
<protein>
    <recommendedName>
        <fullName evidence="2">Replitron HUH endonuclease domain-containing protein</fullName>
    </recommendedName>
</protein>
<comment type="caution">
    <text evidence="3">The sequence shown here is derived from an EMBL/GenBank/DDBJ whole genome shotgun (WGS) entry which is preliminary data.</text>
</comment>
<gene>
    <name evidence="3" type="ORF">R1sor_011652</name>
</gene>
<evidence type="ECO:0000313" key="4">
    <source>
        <dbReference type="Proteomes" id="UP001633002"/>
    </source>
</evidence>
<name>A0ABD3I2U2_9MARC</name>
<dbReference type="Proteomes" id="UP001633002">
    <property type="component" value="Unassembled WGS sequence"/>
</dbReference>
<organism evidence="3 4">
    <name type="scientific">Riccia sorocarpa</name>
    <dbReference type="NCBI Taxonomy" id="122646"/>
    <lineage>
        <taxon>Eukaryota</taxon>
        <taxon>Viridiplantae</taxon>
        <taxon>Streptophyta</taxon>
        <taxon>Embryophyta</taxon>
        <taxon>Marchantiophyta</taxon>
        <taxon>Marchantiopsida</taxon>
        <taxon>Marchantiidae</taxon>
        <taxon>Marchantiales</taxon>
        <taxon>Ricciaceae</taxon>
        <taxon>Riccia</taxon>
    </lineage>
</organism>